<proteinExistence type="inferred from homology"/>
<dbReference type="InterPro" id="IPR051996">
    <property type="entry name" value="Cytochrome_P450_78A"/>
</dbReference>
<keyword evidence="7 9" id="KW-0503">Monooxygenase</keyword>
<evidence type="ECO:0000256" key="1">
    <source>
        <dbReference type="ARBA" id="ARBA00001971"/>
    </source>
</evidence>
<keyword evidence="3 8" id="KW-0349">Heme</keyword>
<organism evidence="11 12">
    <name type="scientific">Ceratopteris richardii</name>
    <name type="common">Triangle waterfern</name>
    <dbReference type="NCBI Taxonomy" id="49495"/>
    <lineage>
        <taxon>Eukaryota</taxon>
        <taxon>Viridiplantae</taxon>
        <taxon>Streptophyta</taxon>
        <taxon>Embryophyta</taxon>
        <taxon>Tracheophyta</taxon>
        <taxon>Polypodiopsida</taxon>
        <taxon>Polypodiidae</taxon>
        <taxon>Polypodiales</taxon>
        <taxon>Pteridineae</taxon>
        <taxon>Pteridaceae</taxon>
        <taxon>Parkerioideae</taxon>
        <taxon>Ceratopteris</taxon>
    </lineage>
</organism>
<keyword evidence="10" id="KW-0472">Membrane</keyword>
<evidence type="ECO:0000256" key="8">
    <source>
        <dbReference type="PIRSR" id="PIRSR602401-1"/>
    </source>
</evidence>
<dbReference type="GO" id="GO:0004497">
    <property type="term" value="F:monooxygenase activity"/>
    <property type="evidence" value="ECO:0007669"/>
    <property type="project" value="UniProtKB-KW"/>
</dbReference>
<evidence type="ECO:0008006" key="13">
    <source>
        <dbReference type="Google" id="ProtNLM"/>
    </source>
</evidence>
<gene>
    <name evidence="11" type="ORF">KP509_26G039900</name>
</gene>
<reference evidence="11" key="1">
    <citation type="submission" date="2021-08" db="EMBL/GenBank/DDBJ databases">
        <title>WGS assembly of Ceratopteris richardii.</title>
        <authorList>
            <person name="Marchant D.B."/>
            <person name="Chen G."/>
            <person name="Jenkins J."/>
            <person name="Shu S."/>
            <person name="Leebens-Mack J."/>
            <person name="Grimwood J."/>
            <person name="Schmutz J."/>
            <person name="Soltis P."/>
            <person name="Soltis D."/>
            <person name="Chen Z.-H."/>
        </authorList>
    </citation>
    <scope>NUCLEOTIDE SEQUENCE</scope>
    <source>
        <strain evidence="11">Whitten #5841</strain>
        <tissue evidence="11">Leaf</tissue>
    </source>
</reference>
<dbReference type="GO" id="GO:0016705">
    <property type="term" value="F:oxidoreductase activity, acting on paired donors, with incorporation or reduction of molecular oxygen"/>
    <property type="evidence" value="ECO:0007669"/>
    <property type="project" value="InterPro"/>
</dbReference>
<name>A0A8T2RL95_CERRI</name>
<evidence type="ECO:0000256" key="2">
    <source>
        <dbReference type="ARBA" id="ARBA00010617"/>
    </source>
</evidence>
<dbReference type="OrthoDB" id="3934656at2759"/>
<dbReference type="AlphaFoldDB" id="A0A8T2RL95"/>
<dbReference type="InterPro" id="IPR001128">
    <property type="entry name" value="Cyt_P450"/>
</dbReference>
<dbReference type="SUPFAM" id="SSF48264">
    <property type="entry name" value="Cytochrome P450"/>
    <property type="match status" value="1"/>
</dbReference>
<dbReference type="InterPro" id="IPR036396">
    <property type="entry name" value="Cyt_P450_sf"/>
</dbReference>
<evidence type="ECO:0000256" key="7">
    <source>
        <dbReference type="ARBA" id="ARBA00023033"/>
    </source>
</evidence>
<dbReference type="GO" id="GO:0020037">
    <property type="term" value="F:heme binding"/>
    <property type="evidence" value="ECO:0007669"/>
    <property type="project" value="InterPro"/>
</dbReference>
<dbReference type="Pfam" id="PF00067">
    <property type="entry name" value="p450"/>
    <property type="match status" value="1"/>
</dbReference>
<dbReference type="PRINTS" id="PR00463">
    <property type="entry name" value="EP450I"/>
</dbReference>
<dbReference type="OMA" id="RIKQRCE"/>
<dbReference type="GO" id="GO:0005506">
    <property type="term" value="F:iron ion binding"/>
    <property type="evidence" value="ECO:0007669"/>
    <property type="project" value="InterPro"/>
</dbReference>
<protein>
    <recommendedName>
        <fullName evidence="13">Cytochrome P450</fullName>
    </recommendedName>
</protein>
<comment type="cofactor">
    <cofactor evidence="1 8">
        <name>heme</name>
        <dbReference type="ChEBI" id="CHEBI:30413"/>
    </cofactor>
</comment>
<dbReference type="PANTHER" id="PTHR47946">
    <property type="entry name" value="CYTOCHROME P450 78A7-RELATED"/>
    <property type="match status" value="1"/>
</dbReference>
<keyword evidence="4 8" id="KW-0479">Metal-binding</keyword>
<evidence type="ECO:0000313" key="12">
    <source>
        <dbReference type="Proteomes" id="UP000825935"/>
    </source>
</evidence>
<dbReference type="PRINTS" id="PR00385">
    <property type="entry name" value="P450"/>
</dbReference>
<feature type="transmembrane region" description="Helical" evidence="10">
    <location>
        <begin position="24"/>
        <end position="43"/>
    </location>
</feature>
<evidence type="ECO:0000256" key="9">
    <source>
        <dbReference type="RuleBase" id="RU000461"/>
    </source>
</evidence>
<evidence type="ECO:0000256" key="10">
    <source>
        <dbReference type="SAM" id="Phobius"/>
    </source>
</evidence>
<comment type="similarity">
    <text evidence="2 9">Belongs to the cytochrome P450 family.</text>
</comment>
<dbReference type="InterPro" id="IPR002401">
    <property type="entry name" value="Cyt_P450_E_grp-I"/>
</dbReference>
<keyword evidence="6 8" id="KW-0408">Iron</keyword>
<comment type="caution">
    <text evidence="11">The sequence shown here is derived from an EMBL/GenBank/DDBJ whole genome shotgun (WGS) entry which is preliminary data.</text>
</comment>
<dbReference type="PANTHER" id="PTHR47946:SF6">
    <property type="entry name" value="CYTOCHROME P450 78A7"/>
    <property type="match status" value="1"/>
</dbReference>
<evidence type="ECO:0000256" key="4">
    <source>
        <dbReference type="ARBA" id="ARBA00022723"/>
    </source>
</evidence>
<dbReference type="Proteomes" id="UP000825935">
    <property type="component" value="Chromosome 26"/>
</dbReference>
<feature type="transmembrane region" description="Helical" evidence="10">
    <location>
        <begin position="55"/>
        <end position="78"/>
    </location>
</feature>
<keyword evidence="10" id="KW-1133">Transmembrane helix</keyword>
<sequence>MASTGSSNSCTMHSNRATSLVEQGIWALYAMVSATATSSVIGCDSASGGGARISALNLCLLLSALACVSVAVALMRWASPGGPAWGRTAQNQRLAAMAKPIPGPRGLPVFGSLLSLGPLAHRTLASLADKYNARPLIALSLANTRLIVASLPSTAKEILTSTSFANRPLKQSARQLLFDRAIGFAPYGDYWRKLRRIAATHLFSPKRIADHEAYRQSEIMCVLSVIADSLGRGSGSIELRPLLQKASLNNVMVSVFGRRYALDEAGSVEGRELQSMVREGFELLGAFNLADHLSALGAFDSQRIKQRCEALVPRVQAFVSEILREHREARKHMTIEELTTQRSSDFVHVLLSMQDEEALPDEDIIAILWEMIFRGTDSVAILLEWVLAELVLNPHIQEELAAQIFSVVGEGRVVRDADIQKLPLLQAVVYETLRLHPPGPLLSWARLAIHDVEVAGHHVPVGTTAMVNMWAITHDASVWAEPLSFKPDRFLDAAGSGPTFDVRGGDLRLAPFGAGRRVCPGRMMGLATVNLWLAQLIQRFVFLPDASHPVDMSELLKLSCEMQYPLVARVVERQCSSTHASQASTSSIPSAS</sequence>
<evidence type="ECO:0000313" key="11">
    <source>
        <dbReference type="EMBL" id="KAH7296810.1"/>
    </source>
</evidence>
<feature type="binding site" description="axial binding residue" evidence="8">
    <location>
        <position position="519"/>
    </location>
    <ligand>
        <name>heme</name>
        <dbReference type="ChEBI" id="CHEBI:30413"/>
    </ligand>
    <ligandPart>
        <name>Fe</name>
        <dbReference type="ChEBI" id="CHEBI:18248"/>
    </ligandPart>
</feature>
<dbReference type="PROSITE" id="PS00086">
    <property type="entry name" value="CYTOCHROME_P450"/>
    <property type="match status" value="1"/>
</dbReference>
<keyword evidence="5 9" id="KW-0560">Oxidoreductase</keyword>
<keyword evidence="12" id="KW-1185">Reference proteome</keyword>
<keyword evidence="10" id="KW-0812">Transmembrane</keyword>
<dbReference type="InterPro" id="IPR017972">
    <property type="entry name" value="Cyt_P450_CS"/>
</dbReference>
<evidence type="ECO:0000256" key="6">
    <source>
        <dbReference type="ARBA" id="ARBA00023004"/>
    </source>
</evidence>
<dbReference type="EMBL" id="CM035431">
    <property type="protein sequence ID" value="KAH7296810.1"/>
    <property type="molecule type" value="Genomic_DNA"/>
</dbReference>
<dbReference type="FunFam" id="1.10.630.10:FF:000016">
    <property type="entry name" value="Cytochrome P450 78A5"/>
    <property type="match status" value="1"/>
</dbReference>
<accession>A0A8T2RL95</accession>
<evidence type="ECO:0000256" key="5">
    <source>
        <dbReference type="ARBA" id="ARBA00023002"/>
    </source>
</evidence>
<evidence type="ECO:0000256" key="3">
    <source>
        <dbReference type="ARBA" id="ARBA00022617"/>
    </source>
</evidence>
<dbReference type="Gene3D" id="1.10.630.10">
    <property type="entry name" value="Cytochrome P450"/>
    <property type="match status" value="1"/>
</dbReference>